<reference evidence="5 6" key="1">
    <citation type="submission" date="2020-07" db="EMBL/GenBank/DDBJ databases">
        <title>Sequencing the genomes of 1000 actinobacteria strains.</title>
        <authorList>
            <person name="Klenk H.-P."/>
        </authorList>
    </citation>
    <scope>NUCLEOTIDE SEQUENCE [LARGE SCALE GENOMIC DNA]</scope>
    <source>
        <strain evidence="5 6">DSM 15664</strain>
    </source>
</reference>
<dbReference type="Proteomes" id="UP000560069">
    <property type="component" value="Unassembled WGS sequence"/>
</dbReference>
<evidence type="ECO:0000256" key="2">
    <source>
        <dbReference type="ARBA" id="ARBA00023125"/>
    </source>
</evidence>
<keyword evidence="2 5" id="KW-0238">DNA-binding</keyword>
<dbReference type="RefSeq" id="WP_179441187.1">
    <property type="nucleotide sequence ID" value="NZ_BAAALK010000006.1"/>
</dbReference>
<dbReference type="AlphaFoldDB" id="A0A7Z0E7A8"/>
<protein>
    <submittedName>
        <fullName evidence="5">DNA-binding HxlR family transcriptional regulator</fullName>
    </submittedName>
</protein>
<evidence type="ECO:0000313" key="6">
    <source>
        <dbReference type="Proteomes" id="UP000560069"/>
    </source>
</evidence>
<feature type="domain" description="HTH hxlR-type" evidence="4">
    <location>
        <begin position="12"/>
        <end position="110"/>
    </location>
</feature>
<dbReference type="InterPro" id="IPR011991">
    <property type="entry name" value="ArsR-like_HTH"/>
</dbReference>
<evidence type="ECO:0000256" key="1">
    <source>
        <dbReference type="ARBA" id="ARBA00023015"/>
    </source>
</evidence>
<dbReference type="InterPro" id="IPR036388">
    <property type="entry name" value="WH-like_DNA-bd_sf"/>
</dbReference>
<dbReference type="Pfam" id="PF01638">
    <property type="entry name" value="HxlR"/>
    <property type="match status" value="1"/>
</dbReference>
<dbReference type="EMBL" id="JACCFQ010000001">
    <property type="protein sequence ID" value="NYJ16194.1"/>
    <property type="molecule type" value="Genomic_DNA"/>
</dbReference>
<evidence type="ECO:0000256" key="3">
    <source>
        <dbReference type="ARBA" id="ARBA00023163"/>
    </source>
</evidence>
<accession>A0A7Z0E7A8</accession>
<dbReference type="PANTHER" id="PTHR33204:SF29">
    <property type="entry name" value="TRANSCRIPTIONAL REGULATOR"/>
    <property type="match status" value="1"/>
</dbReference>
<dbReference type="CDD" id="cd00090">
    <property type="entry name" value="HTH_ARSR"/>
    <property type="match status" value="1"/>
</dbReference>
<dbReference type="InterPro" id="IPR036390">
    <property type="entry name" value="WH_DNA-bd_sf"/>
</dbReference>
<comment type="caution">
    <text evidence="5">The sequence shown here is derived from an EMBL/GenBank/DDBJ whole genome shotgun (WGS) entry which is preliminary data.</text>
</comment>
<sequence>MRVPVERAMQVCPVEVAVSVLGGAWKLTLVKYLLEGTHRFGELGRRVPTANTKTLTRQLRELEQDGIVTRKVFEQVPPKVEYSLTEWGLSLAPLVALMNEWGTAFVDSPPSSRW</sequence>
<dbReference type="PROSITE" id="PS51118">
    <property type="entry name" value="HTH_HXLR"/>
    <property type="match status" value="1"/>
</dbReference>
<dbReference type="SUPFAM" id="SSF46785">
    <property type="entry name" value="Winged helix' DNA-binding domain"/>
    <property type="match status" value="1"/>
</dbReference>
<name>A0A7Z0E7A8_9MICC</name>
<keyword evidence="6" id="KW-1185">Reference proteome</keyword>
<evidence type="ECO:0000259" key="4">
    <source>
        <dbReference type="PROSITE" id="PS51118"/>
    </source>
</evidence>
<dbReference type="PANTHER" id="PTHR33204">
    <property type="entry name" value="TRANSCRIPTIONAL REGULATOR, MARR FAMILY"/>
    <property type="match status" value="1"/>
</dbReference>
<keyword evidence="3" id="KW-0804">Transcription</keyword>
<gene>
    <name evidence="5" type="ORF">HNR11_000728</name>
</gene>
<dbReference type="Gene3D" id="1.10.10.10">
    <property type="entry name" value="Winged helix-like DNA-binding domain superfamily/Winged helix DNA-binding domain"/>
    <property type="match status" value="1"/>
</dbReference>
<proteinExistence type="predicted"/>
<organism evidence="5 6">
    <name type="scientific">Nesterenkonia sandarakina</name>
    <dbReference type="NCBI Taxonomy" id="272918"/>
    <lineage>
        <taxon>Bacteria</taxon>
        <taxon>Bacillati</taxon>
        <taxon>Actinomycetota</taxon>
        <taxon>Actinomycetes</taxon>
        <taxon>Micrococcales</taxon>
        <taxon>Micrococcaceae</taxon>
        <taxon>Nesterenkonia</taxon>
    </lineage>
</organism>
<dbReference type="GO" id="GO:0003677">
    <property type="term" value="F:DNA binding"/>
    <property type="evidence" value="ECO:0007669"/>
    <property type="project" value="UniProtKB-KW"/>
</dbReference>
<evidence type="ECO:0000313" key="5">
    <source>
        <dbReference type="EMBL" id="NYJ16194.1"/>
    </source>
</evidence>
<dbReference type="InterPro" id="IPR002577">
    <property type="entry name" value="HTH_HxlR"/>
</dbReference>
<keyword evidence="1" id="KW-0805">Transcription regulation</keyword>